<evidence type="ECO:0000313" key="13">
    <source>
        <dbReference type="EMBL" id="UYV68605.1"/>
    </source>
</evidence>
<evidence type="ECO:0000256" key="3">
    <source>
        <dbReference type="ARBA" id="ARBA00004173"/>
    </source>
</evidence>
<proteinExistence type="predicted"/>
<dbReference type="SMART" id="SM00490">
    <property type="entry name" value="HELICc"/>
    <property type="match status" value="1"/>
</dbReference>
<keyword evidence="9" id="KW-0809">Transit peptide</keyword>
<name>A0ABY6KIC9_9ARAC</name>
<protein>
    <recommendedName>
        <fullName evidence="4">RNA helicase</fullName>
        <ecNumber evidence="4">3.6.4.13</ecNumber>
    </recommendedName>
</protein>
<keyword evidence="14" id="KW-1185">Reference proteome</keyword>
<evidence type="ECO:0000256" key="4">
    <source>
        <dbReference type="ARBA" id="ARBA00012552"/>
    </source>
</evidence>
<dbReference type="Proteomes" id="UP001235939">
    <property type="component" value="Chromosome 06"/>
</dbReference>
<dbReference type="InterPro" id="IPR055206">
    <property type="entry name" value="DEXQc_SUV3"/>
</dbReference>
<dbReference type="InterPro" id="IPR041082">
    <property type="entry name" value="Suv3_C_1"/>
</dbReference>
<dbReference type="EC" id="3.6.4.13" evidence="4"/>
<keyword evidence="10" id="KW-0496">Mitochondrion</keyword>
<dbReference type="Pfam" id="PF00271">
    <property type="entry name" value="Helicase_C"/>
    <property type="match status" value="1"/>
</dbReference>
<dbReference type="InterPro" id="IPR022192">
    <property type="entry name" value="SUV3_C"/>
</dbReference>
<evidence type="ECO:0000259" key="12">
    <source>
        <dbReference type="PROSITE" id="PS51194"/>
    </source>
</evidence>
<dbReference type="PROSITE" id="PS51194">
    <property type="entry name" value="HELICASE_CTER"/>
    <property type="match status" value="1"/>
</dbReference>
<feature type="domain" description="Helicase C-terminal" evidence="12">
    <location>
        <begin position="296"/>
        <end position="461"/>
    </location>
</feature>
<evidence type="ECO:0000256" key="6">
    <source>
        <dbReference type="ARBA" id="ARBA00022801"/>
    </source>
</evidence>
<dbReference type="InterPro" id="IPR050699">
    <property type="entry name" value="RNA-DNA_Helicase"/>
</dbReference>
<keyword evidence="8" id="KW-0067">ATP-binding</keyword>
<dbReference type="Pfam" id="PF12513">
    <property type="entry name" value="SUV3_C"/>
    <property type="match status" value="1"/>
</dbReference>
<reference evidence="13 14" key="1">
    <citation type="submission" date="2022-01" db="EMBL/GenBank/DDBJ databases">
        <title>A chromosomal length assembly of Cordylochernes scorpioides.</title>
        <authorList>
            <person name="Zeh D."/>
            <person name="Zeh J."/>
        </authorList>
    </citation>
    <scope>NUCLEOTIDE SEQUENCE [LARGE SCALE GENOMIC DNA]</scope>
    <source>
        <strain evidence="13">IN4F17</strain>
        <tissue evidence="13">Whole Body</tissue>
    </source>
</reference>
<feature type="non-terminal residue" evidence="13">
    <location>
        <position position="1"/>
    </location>
</feature>
<organism evidence="13 14">
    <name type="scientific">Cordylochernes scorpioides</name>
    <dbReference type="NCBI Taxonomy" id="51811"/>
    <lineage>
        <taxon>Eukaryota</taxon>
        <taxon>Metazoa</taxon>
        <taxon>Ecdysozoa</taxon>
        <taxon>Arthropoda</taxon>
        <taxon>Chelicerata</taxon>
        <taxon>Arachnida</taxon>
        <taxon>Pseudoscorpiones</taxon>
        <taxon>Cheliferoidea</taxon>
        <taxon>Chernetidae</taxon>
        <taxon>Cordylochernes</taxon>
    </lineage>
</organism>
<dbReference type="CDD" id="cd17913">
    <property type="entry name" value="DEXQc_Suv3"/>
    <property type="match status" value="1"/>
</dbReference>
<evidence type="ECO:0000256" key="7">
    <source>
        <dbReference type="ARBA" id="ARBA00022806"/>
    </source>
</evidence>
<evidence type="ECO:0000256" key="11">
    <source>
        <dbReference type="ARBA" id="ARBA00047984"/>
    </source>
</evidence>
<keyword evidence="7" id="KW-0347">Helicase</keyword>
<dbReference type="PANTHER" id="PTHR12131:SF1">
    <property type="entry name" value="ATP-DEPENDENT RNA HELICASE SUPV3L1, MITOCHONDRIAL-RELATED"/>
    <property type="match status" value="1"/>
</dbReference>
<dbReference type="Pfam" id="PF22527">
    <property type="entry name" value="DEXQc_Suv3"/>
    <property type="match status" value="2"/>
</dbReference>
<evidence type="ECO:0000256" key="10">
    <source>
        <dbReference type="ARBA" id="ARBA00023128"/>
    </source>
</evidence>
<dbReference type="Gene3D" id="1.10.1740.140">
    <property type="match status" value="1"/>
</dbReference>
<gene>
    <name evidence="13" type="ORF">LAZ67_6000204</name>
</gene>
<dbReference type="Gene3D" id="3.40.50.300">
    <property type="entry name" value="P-loop containing nucleotide triphosphate hydrolases"/>
    <property type="match status" value="2"/>
</dbReference>
<evidence type="ECO:0000256" key="8">
    <source>
        <dbReference type="ARBA" id="ARBA00022840"/>
    </source>
</evidence>
<dbReference type="Gene3D" id="1.20.58.1080">
    <property type="match status" value="1"/>
</dbReference>
<accession>A0ABY6KIC9</accession>
<keyword evidence="5" id="KW-0547">Nucleotide-binding</keyword>
<evidence type="ECO:0000256" key="1">
    <source>
        <dbReference type="ARBA" id="ARBA00001936"/>
    </source>
</evidence>
<evidence type="ECO:0000256" key="2">
    <source>
        <dbReference type="ARBA" id="ARBA00001946"/>
    </source>
</evidence>
<evidence type="ECO:0000256" key="9">
    <source>
        <dbReference type="ARBA" id="ARBA00022946"/>
    </source>
</evidence>
<keyword evidence="6" id="KW-0378">Hydrolase</keyword>
<evidence type="ECO:0000256" key="5">
    <source>
        <dbReference type="ARBA" id="ARBA00022741"/>
    </source>
</evidence>
<comment type="cofactor">
    <cofactor evidence="2">
        <name>Mg(2+)</name>
        <dbReference type="ChEBI" id="CHEBI:18420"/>
    </cofactor>
</comment>
<dbReference type="CDD" id="cd18805">
    <property type="entry name" value="SF2_C_suv3"/>
    <property type="match status" value="1"/>
</dbReference>
<dbReference type="EMBL" id="CP092868">
    <property type="protein sequence ID" value="UYV68605.1"/>
    <property type="molecule type" value="Genomic_DNA"/>
</dbReference>
<dbReference type="SUPFAM" id="SSF52540">
    <property type="entry name" value="P-loop containing nucleoside triphosphate hydrolases"/>
    <property type="match status" value="2"/>
</dbReference>
<comment type="catalytic activity">
    <reaction evidence="11">
        <text>ATP + H2O = ADP + phosphate + H(+)</text>
        <dbReference type="Rhea" id="RHEA:13065"/>
        <dbReference type="ChEBI" id="CHEBI:15377"/>
        <dbReference type="ChEBI" id="CHEBI:15378"/>
        <dbReference type="ChEBI" id="CHEBI:30616"/>
        <dbReference type="ChEBI" id="CHEBI:43474"/>
        <dbReference type="ChEBI" id="CHEBI:456216"/>
        <dbReference type="EC" id="3.6.4.13"/>
    </reaction>
</comment>
<evidence type="ECO:0000313" key="14">
    <source>
        <dbReference type="Proteomes" id="UP001235939"/>
    </source>
</evidence>
<sequence length="658" mass="73452">NLFYKSRVSFRSYCLSRGVLPLPLNVLMSDMIVMGNTVSVVFSVVGAVVVGIENPASLAALIPFFLQHAKNIFPHLSCLPSLKQISDLRHPANWYSEARDRKRKIVFHAGPTNSGKTYHALKRFTESKSGLYCGPLKMLAVEVFNKTNELGTPCDLITGEERQYSIDKDHPADHLACTIEMASTRHRLHVVQAMIIMVGRKYRVVQLVFTTGGGVADEVAVIDEIQMIRDPNRGWAWTRALLGLAADEIHVCGEEAAIQLVSDLVNAIYENVEVNRYKRLTDLVIEDKSLDGIADVLADSLENVQPGDCIVCFNKNDIYKVNIALEGMGHQCAVIYGSMPPGAKMSLTKKFNDPKEPCNILVATDAIGMGLNLSIHRIIFYSLTKPSINEEGKKKMGLITPSAALQIAGRAGRYGTVYAQGKVTTYRAEDLPVLRDLLAQPVEPIQTAGIHPPAEQIEAFAYHLPQATLSNLVDMFVTLSQLDSVKYHLCDMDSFKVLADLIQHLDLDLRTRYTLCTAPINQKAPMVISMFRLLVSSQFAARFAQCDPITWNWLKPYVKYPFKMPHTIADLSQLESVFDILDLYLWLSYRFPDMFPDLDLVRHIQGDLDTLIQRGIANLTRLIKAGMSRPSLSSNHTTVHAIQAMIIMLGRSRRLLLL</sequence>
<comment type="cofactor">
    <cofactor evidence="1">
        <name>Mn(2+)</name>
        <dbReference type="ChEBI" id="CHEBI:29035"/>
    </cofactor>
</comment>
<dbReference type="Pfam" id="PF18147">
    <property type="entry name" value="Suv3_C_1"/>
    <property type="match status" value="1"/>
</dbReference>
<comment type="subcellular location">
    <subcellularLocation>
        <location evidence="3">Mitochondrion</location>
    </subcellularLocation>
</comment>
<dbReference type="InterPro" id="IPR044774">
    <property type="entry name" value="Suv3_DEXQc"/>
</dbReference>
<dbReference type="InterPro" id="IPR027417">
    <property type="entry name" value="P-loop_NTPase"/>
</dbReference>
<dbReference type="PANTHER" id="PTHR12131">
    <property type="entry name" value="ATP-DEPENDENT RNA AND DNA HELICASE"/>
    <property type="match status" value="1"/>
</dbReference>
<dbReference type="InterPro" id="IPR001650">
    <property type="entry name" value="Helicase_C-like"/>
</dbReference>